<accession>A0A5J4QNH2</accession>
<name>A0A5J4QNH2_9ZZZZ</name>
<dbReference type="EMBL" id="SNRY01003102">
    <property type="protein sequence ID" value="KAA6322213.1"/>
    <property type="molecule type" value="Genomic_DNA"/>
</dbReference>
<comment type="caution">
    <text evidence="1">The sequence shown here is derived from an EMBL/GenBank/DDBJ whole genome shotgun (WGS) entry which is preliminary data.</text>
</comment>
<dbReference type="AlphaFoldDB" id="A0A5J4QNH2"/>
<proteinExistence type="predicted"/>
<sequence length="394" mass="45178">FIQGIFTIANKQVFREAIKQFKKRNPNVIFIGYNGFGGEMENTVNPFRQTVDLRWLEIFDTLYSGDPRFSDVPMINVWRSQDLYSDHMVQQFLFNQLPLSRIDNCSFMIGTTGTCYNRGVAAWKSCLILNLARSGWLNVYHGNINLLSDDDVKWFSRVQNTYLYLQEYGKTTIIGGIPGKVMPYGYKSKSKDGTLITLTNPSQTMKEITLPMDIPCSPGRILFTDNGFKPVLVGNKIMLGAEQMVVIGYGEYTLDEYDWGIEEDIVIPQKIEQREIKPEIVDEHTLQTRINNLSNDIRVIFSQCDRNGNPVRSWGGAPPNGIRMNEFLKIRASQGDEDIPVRINYDKMIWSGLSWATGEIEVENVNPQYPLTITCWSKEGNSEYFKIEIYNTQN</sequence>
<evidence type="ECO:0000313" key="1">
    <source>
        <dbReference type="EMBL" id="KAA6322213.1"/>
    </source>
</evidence>
<organism evidence="1">
    <name type="scientific">termite gut metagenome</name>
    <dbReference type="NCBI Taxonomy" id="433724"/>
    <lineage>
        <taxon>unclassified sequences</taxon>
        <taxon>metagenomes</taxon>
        <taxon>organismal metagenomes</taxon>
    </lineage>
</organism>
<protein>
    <submittedName>
        <fullName evidence="1">Uncharacterized protein</fullName>
    </submittedName>
</protein>
<feature type="non-terminal residue" evidence="1">
    <location>
        <position position="1"/>
    </location>
</feature>
<reference evidence="1" key="1">
    <citation type="submission" date="2019-03" db="EMBL/GenBank/DDBJ databases">
        <title>Single cell metagenomics reveals metabolic interactions within the superorganism composed of flagellate Streblomastix strix and complex community of Bacteroidetes bacteria on its surface.</title>
        <authorList>
            <person name="Treitli S.C."/>
            <person name="Kolisko M."/>
            <person name="Husnik F."/>
            <person name="Keeling P."/>
            <person name="Hampl V."/>
        </authorList>
    </citation>
    <scope>NUCLEOTIDE SEQUENCE</scope>
    <source>
        <strain evidence="1">STM</strain>
    </source>
</reference>
<gene>
    <name evidence="1" type="ORF">EZS27_028219</name>
</gene>